<dbReference type="InterPro" id="IPR036473">
    <property type="entry name" value="Mopterin_CF_MoaD-rel_C_sf"/>
</dbReference>
<dbReference type="Gene3D" id="3.30.1370.80">
    <property type="entry name" value="Molybdopterin cofactor biosynthesis MoaD-related, C-terminal domain"/>
    <property type="match status" value="1"/>
</dbReference>
<sequence length="110" mass="11466">MFPPVAGGDVDRAPADGESDGTETRTEAYRGISRRLAVRYLRNLGGDPDGPDEEATEIAGDGWRASVAAEKVAAAGAITLTEVTVTFEGDPGVLDDLIDRFGQKAMRAGG</sequence>
<accession>A0A6B0STC4</accession>
<comment type="caution">
    <text evidence="3">The sequence shown here is derived from an EMBL/GenBank/DDBJ whole genome shotgun (WGS) entry which is preliminary data.</text>
</comment>
<evidence type="ECO:0000256" key="1">
    <source>
        <dbReference type="SAM" id="MobiDB-lite"/>
    </source>
</evidence>
<feature type="region of interest" description="Disordered" evidence="1">
    <location>
        <begin position="1"/>
        <end position="28"/>
    </location>
</feature>
<proteinExistence type="predicted"/>
<organism evidence="3 4">
    <name type="scientific">Halobaculum saliterrae</name>
    <dbReference type="NCBI Taxonomy" id="2073113"/>
    <lineage>
        <taxon>Archaea</taxon>
        <taxon>Methanobacteriati</taxon>
        <taxon>Methanobacteriota</taxon>
        <taxon>Stenosarchaea group</taxon>
        <taxon>Halobacteria</taxon>
        <taxon>Halobacteriales</taxon>
        <taxon>Haloferacaceae</taxon>
        <taxon>Halobaculum</taxon>
    </lineage>
</organism>
<gene>
    <name evidence="3" type="ORF">GRX01_00905</name>
</gene>
<dbReference type="Pfam" id="PF09189">
    <property type="entry name" value="MoaD_arch"/>
    <property type="match status" value="1"/>
</dbReference>
<evidence type="ECO:0000313" key="4">
    <source>
        <dbReference type="Proteomes" id="UP000437065"/>
    </source>
</evidence>
<dbReference type="AlphaFoldDB" id="A0A6B0STC4"/>
<dbReference type="Proteomes" id="UP000437065">
    <property type="component" value="Unassembled WGS sequence"/>
</dbReference>
<protein>
    <recommendedName>
        <fullName evidence="2">Molybdopterin cofactor biosynthesis MoaD-related C-terminal domain-containing protein</fullName>
    </recommendedName>
</protein>
<feature type="domain" description="Molybdopterin cofactor biosynthesis MoaD-related C-terminal" evidence="2">
    <location>
        <begin position="26"/>
        <end position="110"/>
    </location>
</feature>
<reference evidence="3 4" key="1">
    <citation type="submission" date="2019-12" db="EMBL/GenBank/DDBJ databases">
        <title>Isolation and characterization of three novel carbon monoxide-oxidizing members of Halobacteria from salione crusts and soils.</title>
        <authorList>
            <person name="Myers M.R."/>
            <person name="King G.M."/>
        </authorList>
    </citation>
    <scope>NUCLEOTIDE SEQUENCE [LARGE SCALE GENOMIC DNA]</scope>
    <source>
        <strain evidence="3 4">WSA2</strain>
    </source>
</reference>
<keyword evidence="4" id="KW-1185">Reference proteome</keyword>
<name>A0A6B0STC4_9EURY</name>
<evidence type="ECO:0000259" key="2">
    <source>
        <dbReference type="Pfam" id="PF09189"/>
    </source>
</evidence>
<dbReference type="EMBL" id="WUUS01000001">
    <property type="protein sequence ID" value="MXR39921.1"/>
    <property type="molecule type" value="Genomic_DNA"/>
</dbReference>
<evidence type="ECO:0000313" key="3">
    <source>
        <dbReference type="EMBL" id="MXR39921.1"/>
    </source>
</evidence>
<dbReference type="InterPro" id="IPR015272">
    <property type="entry name" value="MoadD_C"/>
</dbReference>